<dbReference type="EMBL" id="FNRM01000006">
    <property type="protein sequence ID" value="SEA81169.1"/>
    <property type="molecule type" value="Genomic_DNA"/>
</dbReference>
<dbReference type="HAMAP" id="MF_00910">
    <property type="entry name" value="FtsL"/>
    <property type="match status" value="1"/>
</dbReference>
<dbReference type="Pfam" id="PF04999">
    <property type="entry name" value="FtsL"/>
    <property type="match status" value="1"/>
</dbReference>
<evidence type="ECO:0000256" key="7">
    <source>
        <dbReference type="ARBA" id="ARBA00023306"/>
    </source>
</evidence>
<dbReference type="GO" id="GO:0032153">
    <property type="term" value="C:cell division site"/>
    <property type="evidence" value="ECO:0007669"/>
    <property type="project" value="UniProtKB-UniRule"/>
</dbReference>
<keyword evidence="5 8" id="KW-1133">Transmembrane helix</keyword>
<dbReference type="RefSeq" id="WP_091343626.1">
    <property type="nucleotide sequence ID" value="NZ_FNRM01000006.1"/>
</dbReference>
<evidence type="ECO:0000256" key="2">
    <source>
        <dbReference type="ARBA" id="ARBA00022475"/>
    </source>
</evidence>
<protein>
    <recommendedName>
        <fullName evidence="8 9">Cell division protein FtsL</fullName>
    </recommendedName>
</protein>
<dbReference type="NCBIfam" id="TIGR02209">
    <property type="entry name" value="ftsL_broad"/>
    <property type="match status" value="1"/>
</dbReference>
<gene>
    <name evidence="8" type="primary">ftsL</name>
    <name evidence="10" type="ORF">SAMN04488051_106269</name>
</gene>
<dbReference type="PANTHER" id="PTHR37479:SF1">
    <property type="entry name" value="CELL DIVISION PROTEIN FTSL"/>
    <property type="match status" value="1"/>
</dbReference>
<evidence type="ECO:0000256" key="1">
    <source>
        <dbReference type="ARBA" id="ARBA00004401"/>
    </source>
</evidence>
<evidence type="ECO:0000256" key="6">
    <source>
        <dbReference type="ARBA" id="ARBA00023136"/>
    </source>
</evidence>
<organism evidence="10 11">
    <name type="scientific">Alkalimonas amylolytica</name>
    <dbReference type="NCBI Taxonomy" id="152573"/>
    <lineage>
        <taxon>Bacteria</taxon>
        <taxon>Pseudomonadati</taxon>
        <taxon>Pseudomonadota</taxon>
        <taxon>Gammaproteobacteria</taxon>
        <taxon>Alkalimonas</taxon>
    </lineage>
</organism>
<dbReference type="Proteomes" id="UP000198773">
    <property type="component" value="Unassembled WGS sequence"/>
</dbReference>
<evidence type="ECO:0000256" key="5">
    <source>
        <dbReference type="ARBA" id="ARBA00022989"/>
    </source>
</evidence>
<proteinExistence type="inferred from homology"/>
<name>A0A1H4E8P7_ALKAM</name>
<evidence type="ECO:0000256" key="3">
    <source>
        <dbReference type="ARBA" id="ARBA00022618"/>
    </source>
</evidence>
<dbReference type="GO" id="GO:0043093">
    <property type="term" value="P:FtsZ-dependent cytokinesis"/>
    <property type="evidence" value="ECO:0007669"/>
    <property type="project" value="UniProtKB-UniRule"/>
</dbReference>
<keyword evidence="2 8" id="KW-1003">Cell membrane</keyword>
<keyword evidence="4 8" id="KW-0812">Transmembrane</keyword>
<comment type="function">
    <text evidence="8">Essential cell division protein. May link together the upstream cell division proteins, which are predominantly cytoplasmic, with the downstream cell division proteins, which are predominantly periplasmic.</text>
</comment>
<dbReference type="PANTHER" id="PTHR37479">
    <property type="entry name" value="CELL DIVISION PROTEIN FTSL"/>
    <property type="match status" value="1"/>
</dbReference>
<keyword evidence="8" id="KW-0997">Cell inner membrane</keyword>
<keyword evidence="3 8" id="KW-0132">Cell division</keyword>
<keyword evidence="11" id="KW-1185">Reference proteome</keyword>
<evidence type="ECO:0000256" key="8">
    <source>
        <dbReference type="HAMAP-Rule" id="MF_00910"/>
    </source>
</evidence>
<evidence type="ECO:0000256" key="9">
    <source>
        <dbReference type="NCBIfam" id="TIGR02209"/>
    </source>
</evidence>
<comment type="subcellular location">
    <subcellularLocation>
        <location evidence="8">Cell inner membrane</location>
        <topology evidence="8">Single-pass type II membrane protein</topology>
    </subcellularLocation>
    <subcellularLocation>
        <location evidence="1">Cell membrane</location>
        <topology evidence="1">Single-pass type II membrane protein</topology>
    </subcellularLocation>
    <text evidence="8">Localizes to the division septum where it forms a ring structure.</text>
</comment>
<comment type="similarity">
    <text evidence="8">Belongs to the FtsL family.</text>
</comment>
<dbReference type="InterPro" id="IPR011922">
    <property type="entry name" value="Cell_div_FtsL"/>
</dbReference>
<reference evidence="10 11" key="1">
    <citation type="submission" date="2016-10" db="EMBL/GenBank/DDBJ databases">
        <authorList>
            <person name="de Groot N.N."/>
        </authorList>
    </citation>
    <scope>NUCLEOTIDE SEQUENCE [LARGE SCALE GENOMIC DNA]</scope>
    <source>
        <strain evidence="10 11">CGMCC 1.3430</strain>
    </source>
</reference>
<dbReference type="OrthoDB" id="5298556at2"/>
<dbReference type="AlphaFoldDB" id="A0A1H4E8P7"/>
<keyword evidence="7 8" id="KW-0131">Cell cycle</keyword>
<accession>A0A1H4E8P7</accession>
<dbReference type="GO" id="GO:0005886">
    <property type="term" value="C:plasma membrane"/>
    <property type="evidence" value="ECO:0007669"/>
    <property type="project" value="UniProtKB-SubCell"/>
</dbReference>
<keyword evidence="6 8" id="KW-0472">Membrane</keyword>
<evidence type="ECO:0000313" key="11">
    <source>
        <dbReference type="Proteomes" id="UP000198773"/>
    </source>
</evidence>
<evidence type="ECO:0000256" key="4">
    <source>
        <dbReference type="ARBA" id="ARBA00022692"/>
    </source>
</evidence>
<dbReference type="STRING" id="152573.SAMN04488051_106269"/>
<comment type="subunit">
    <text evidence="8">Part of a complex composed of FtsB, FtsL and FtsQ.</text>
</comment>
<sequence>MSQIRLTQVIMADWPRFRWPVLLLCLCVLSALAVVQLSHSNRLLVNAQNQLYQQRDALDVEWRNLLLEQRALSEHSRVEDIASSRLQMQRPSGAREVVVTLP</sequence>
<evidence type="ECO:0000313" key="10">
    <source>
        <dbReference type="EMBL" id="SEA81169.1"/>
    </source>
</evidence>